<keyword evidence="3" id="KW-1185">Reference proteome</keyword>
<dbReference type="Proteomes" id="UP000410492">
    <property type="component" value="Unassembled WGS sequence"/>
</dbReference>
<name>A0A653DWG4_CALMS</name>
<proteinExistence type="predicted"/>
<sequence length="105" mass="11864">MWIWIKRKISQQKETVRPPLREQRPEQSTAPFRHQRRPREQQATRATAQEEPQQPPAPEQEEGPRRGQQLQAPGDRGTRGGLSAEQLSVVGVVPQEVRGVAAGKD</sequence>
<gene>
    <name evidence="2" type="ORF">CALMAC_LOCUS20982</name>
</gene>
<evidence type="ECO:0000256" key="1">
    <source>
        <dbReference type="SAM" id="MobiDB-lite"/>
    </source>
</evidence>
<feature type="compositionally biased region" description="Low complexity" evidence="1">
    <location>
        <begin position="89"/>
        <end position="105"/>
    </location>
</feature>
<dbReference type="EMBL" id="CAACVG010015439">
    <property type="protein sequence ID" value="VEN64467.1"/>
    <property type="molecule type" value="Genomic_DNA"/>
</dbReference>
<protein>
    <submittedName>
        <fullName evidence="2">Uncharacterized protein</fullName>
    </submittedName>
</protein>
<dbReference type="AlphaFoldDB" id="A0A653DWG4"/>
<feature type="region of interest" description="Disordered" evidence="1">
    <location>
        <begin position="9"/>
        <end position="105"/>
    </location>
</feature>
<evidence type="ECO:0000313" key="3">
    <source>
        <dbReference type="Proteomes" id="UP000410492"/>
    </source>
</evidence>
<accession>A0A653DWG4</accession>
<feature type="compositionally biased region" description="Basic and acidic residues" evidence="1">
    <location>
        <begin position="14"/>
        <end position="25"/>
    </location>
</feature>
<reference evidence="2 3" key="1">
    <citation type="submission" date="2019-01" db="EMBL/GenBank/DDBJ databases">
        <authorList>
            <person name="Sayadi A."/>
        </authorList>
    </citation>
    <scope>NUCLEOTIDE SEQUENCE [LARGE SCALE GENOMIC DNA]</scope>
</reference>
<evidence type="ECO:0000313" key="2">
    <source>
        <dbReference type="EMBL" id="VEN64467.1"/>
    </source>
</evidence>
<organism evidence="2 3">
    <name type="scientific">Callosobruchus maculatus</name>
    <name type="common">Southern cowpea weevil</name>
    <name type="synonym">Pulse bruchid</name>
    <dbReference type="NCBI Taxonomy" id="64391"/>
    <lineage>
        <taxon>Eukaryota</taxon>
        <taxon>Metazoa</taxon>
        <taxon>Ecdysozoa</taxon>
        <taxon>Arthropoda</taxon>
        <taxon>Hexapoda</taxon>
        <taxon>Insecta</taxon>
        <taxon>Pterygota</taxon>
        <taxon>Neoptera</taxon>
        <taxon>Endopterygota</taxon>
        <taxon>Coleoptera</taxon>
        <taxon>Polyphaga</taxon>
        <taxon>Cucujiformia</taxon>
        <taxon>Chrysomeloidea</taxon>
        <taxon>Chrysomelidae</taxon>
        <taxon>Bruchinae</taxon>
        <taxon>Bruchini</taxon>
        <taxon>Callosobruchus</taxon>
    </lineage>
</organism>